<protein>
    <submittedName>
        <fullName evidence="12">Two component transcriptional regulator, winged helix family</fullName>
    </submittedName>
</protein>
<dbReference type="Gene3D" id="3.40.50.2300">
    <property type="match status" value="1"/>
</dbReference>
<dbReference type="GO" id="GO:0005829">
    <property type="term" value="C:cytosol"/>
    <property type="evidence" value="ECO:0007669"/>
    <property type="project" value="TreeGrafter"/>
</dbReference>
<dbReference type="HOGENOM" id="CLU_000445_30_4_4"/>
<keyword evidence="2" id="KW-0963">Cytoplasm</keyword>
<dbReference type="PANTHER" id="PTHR48111">
    <property type="entry name" value="REGULATOR OF RPOS"/>
    <property type="match status" value="1"/>
</dbReference>
<dbReference type="PROSITE" id="PS50110">
    <property type="entry name" value="RESPONSE_REGULATORY"/>
    <property type="match status" value="1"/>
</dbReference>
<comment type="subcellular location">
    <subcellularLocation>
        <location evidence="1">Cytoplasm</location>
    </subcellularLocation>
</comment>
<proteinExistence type="predicted"/>
<dbReference type="eggNOG" id="COG0745">
    <property type="taxonomic scope" value="Bacteria"/>
</dbReference>
<dbReference type="GO" id="GO:0032993">
    <property type="term" value="C:protein-DNA complex"/>
    <property type="evidence" value="ECO:0007669"/>
    <property type="project" value="TreeGrafter"/>
</dbReference>
<dbReference type="KEGG" id="lch:Lcho_2476"/>
<evidence type="ECO:0000256" key="1">
    <source>
        <dbReference type="ARBA" id="ARBA00004496"/>
    </source>
</evidence>
<evidence type="ECO:0000256" key="3">
    <source>
        <dbReference type="ARBA" id="ARBA00022553"/>
    </source>
</evidence>
<evidence type="ECO:0000256" key="2">
    <source>
        <dbReference type="ARBA" id="ARBA00022490"/>
    </source>
</evidence>
<dbReference type="STRING" id="395495.Lcho_2476"/>
<dbReference type="GO" id="GO:0000156">
    <property type="term" value="F:phosphorelay response regulator activity"/>
    <property type="evidence" value="ECO:0007669"/>
    <property type="project" value="TreeGrafter"/>
</dbReference>
<gene>
    <name evidence="12" type="ordered locus">Lcho_2476</name>
</gene>
<dbReference type="SUPFAM" id="SSF52172">
    <property type="entry name" value="CheY-like"/>
    <property type="match status" value="1"/>
</dbReference>
<dbReference type="FunFam" id="3.40.50.2300:FF:000001">
    <property type="entry name" value="DNA-binding response regulator PhoB"/>
    <property type="match status" value="1"/>
</dbReference>
<evidence type="ECO:0000256" key="6">
    <source>
        <dbReference type="ARBA" id="ARBA00023125"/>
    </source>
</evidence>
<dbReference type="PANTHER" id="PTHR48111:SF59">
    <property type="entry name" value="TRANSCRIPTIONAL REGULATORY PROTEIN BAER"/>
    <property type="match status" value="1"/>
</dbReference>
<feature type="DNA-binding region" description="OmpR/PhoB-type" evidence="9">
    <location>
        <begin position="128"/>
        <end position="230"/>
    </location>
</feature>
<dbReference type="InterPro" id="IPR039420">
    <property type="entry name" value="WalR-like"/>
</dbReference>
<accession>B1Y5M9</accession>
<evidence type="ECO:0000256" key="8">
    <source>
        <dbReference type="PROSITE-ProRule" id="PRU00169"/>
    </source>
</evidence>
<dbReference type="AlphaFoldDB" id="B1Y5M9"/>
<dbReference type="Proteomes" id="UP000001693">
    <property type="component" value="Chromosome"/>
</dbReference>
<evidence type="ECO:0000256" key="7">
    <source>
        <dbReference type="ARBA" id="ARBA00023163"/>
    </source>
</evidence>
<feature type="domain" description="Response regulatory" evidence="10">
    <location>
        <begin position="8"/>
        <end position="121"/>
    </location>
</feature>
<dbReference type="Gene3D" id="1.10.10.10">
    <property type="entry name" value="Winged helix-like DNA-binding domain superfamily/Winged helix DNA-binding domain"/>
    <property type="match status" value="1"/>
</dbReference>
<dbReference type="RefSeq" id="WP_012347497.1">
    <property type="nucleotide sequence ID" value="NC_010524.1"/>
</dbReference>
<dbReference type="SMART" id="SM00862">
    <property type="entry name" value="Trans_reg_C"/>
    <property type="match status" value="1"/>
</dbReference>
<dbReference type="OrthoDB" id="9802426at2"/>
<evidence type="ECO:0000256" key="9">
    <source>
        <dbReference type="PROSITE-ProRule" id="PRU01091"/>
    </source>
</evidence>
<dbReference type="GO" id="GO:0045893">
    <property type="term" value="P:positive regulation of DNA-templated transcription"/>
    <property type="evidence" value="ECO:0007669"/>
    <property type="project" value="UniProtKB-ARBA"/>
</dbReference>
<dbReference type="InterPro" id="IPR011006">
    <property type="entry name" value="CheY-like_superfamily"/>
</dbReference>
<reference evidence="12 13" key="1">
    <citation type="submission" date="2008-03" db="EMBL/GenBank/DDBJ databases">
        <title>Complete sequence of Leptothrix cholodnii SP-6.</title>
        <authorList>
            <consortium name="US DOE Joint Genome Institute"/>
            <person name="Copeland A."/>
            <person name="Lucas S."/>
            <person name="Lapidus A."/>
            <person name="Glavina del Rio T."/>
            <person name="Dalin E."/>
            <person name="Tice H."/>
            <person name="Bruce D."/>
            <person name="Goodwin L."/>
            <person name="Pitluck S."/>
            <person name="Chertkov O."/>
            <person name="Brettin T."/>
            <person name="Detter J.C."/>
            <person name="Han C."/>
            <person name="Kuske C.R."/>
            <person name="Schmutz J."/>
            <person name="Larimer F."/>
            <person name="Land M."/>
            <person name="Hauser L."/>
            <person name="Kyrpides N."/>
            <person name="Lykidis A."/>
            <person name="Emerson D."/>
            <person name="Richardson P."/>
        </authorList>
    </citation>
    <scope>NUCLEOTIDE SEQUENCE [LARGE SCALE GENOMIC DNA]</scope>
    <source>
        <strain evidence="13">ATCC 51168 / LMG 8142 / SP-6</strain>
    </source>
</reference>
<dbReference type="InterPro" id="IPR001867">
    <property type="entry name" value="OmpR/PhoB-type_DNA-bd"/>
</dbReference>
<dbReference type="InterPro" id="IPR036388">
    <property type="entry name" value="WH-like_DNA-bd_sf"/>
</dbReference>
<evidence type="ECO:0000259" key="10">
    <source>
        <dbReference type="PROSITE" id="PS50110"/>
    </source>
</evidence>
<keyword evidence="6 9" id="KW-0238">DNA-binding</keyword>
<dbReference type="Pfam" id="PF00072">
    <property type="entry name" value="Response_reg"/>
    <property type="match status" value="1"/>
</dbReference>
<dbReference type="FunFam" id="1.10.10.10:FF:000117">
    <property type="entry name" value="Two-component system response regulator BaeR"/>
    <property type="match status" value="1"/>
</dbReference>
<name>B1Y5M9_LEPCP</name>
<sequence length="241" mass="27009">MNAPRPDHVLVVEDEPRLARLVSDYLVAAGYTTRIVDHGLDVLPAVRQHAPDLIVLDLMLPGRDGLSLCQELRRFSEVPVIMLTARVEEVDRLIGLEAGADDYICKPFSPREVVARVKAVLRRHKRVPTDLVAAPSSPLVIDEERHRALLDGHELDLTPVEFRLLKALAAAPGRVFSRDQLLDKLHDDTRALSDRTIDSHVKNLRRKLEQACPGLEPIRSIYGVGYRFELGDDTRAWSSSP</sequence>
<dbReference type="Gene3D" id="6.10.250.690">
    <property type="match status" value="1"/>
</dbReference>
<feature type="modified residue" description="4-aspartylphosphate" evidence="8">
    <location>
        <position position="57"/>
    </location>
</feature>
<dbReference type="CDD" id="cd00383">
    <property type="entry name" value="trans_reg_C"/>
    <property type="match status" value="1"/>
</dbReference>
<keyword evidence="5" id="KW-0805">Transcription regulation</keyword>
<dbReference type="EMBL" id="CP001013">
    <property type="protein sequence ID" value="ACB34741.1"/>
    <property type="molecule type" value="Genomic_DNA"/>
</dbReference>
<evidence type="ECO:0000313" key="12">
    <source>
        <dbReference type="EMBL" id="ACB34741.1"/>
    </source>
</evidence>
<dbReference type="SUPFAM" id="SSF46894">
    <property type="entry name" value="C-terminal effector domain of the bipartite response regulators"/>
    <property type="match status" value="1"/>
</dbReference>
<dbReference type="Pfam" id="PF00486">
    <property type="entry name" value="Trans_reg_C"/>
    <property type="match status" value="1"/>
</dbReference>
<evidence type="ECO:0000313" key="13">
    <source>
        <dbReference type="Proteomes" id="UP000001693"/>
    </source>
</evidence>
<feature type="domain" description="OmpR/PhoB-type" evidence="11">
    <location>
        <begin position="128"/>
        <end position="230"/>
    </location>
</feature>
<keyword evidence="13" id="KW-1185">Reference proteome</keyword>
<dbReference type="InterPro" id="IPR001789">
    <property type="entry name" value="Sig_transdc_resp-reg_receiver"/>
</dbReference>
<keyword evidence="7" id="KW-0804">Transcription</keyword>
<dbReference type="PROSITE" id="PS51755">
    <property type="entry name" value="OMPR_PHOB"/>
    <property type="match status" value="1"/>
</dbReference>
<evidence type="ECO:0000256" key="4">
    <source>
        <dbReference type="ARBA" id="ARBA00023012"/>
    </source>
</evidence>
<organism evidence="12 13">
    <name type="scientific">Leptothrix cholodnii (strain ATCC 51168 / LMG 8142 / SP-6)</name>
    <name type="common">Leptothrix discophora (strain SP-6)</name>
    <dbReference type="NCBI Taxonomy" id="395495"/>
    <lineage>
        <taxon>Bacteria</taxon>
        <taxon>Pseudomonadati</taxon>
        <taxon>Pseudomonadota</taxon>
        <taxon>Betaproteobacteria</taxon>
        <taxon>Burkholderiales</taxon>
        <taxon>Sphaerotilaceae</taxon>
        <taxon>Leptothrix</taxon>
    </lineage>
</organism>
<keyword evidence="3 8" id="KW-0597">Phosphoprotein</keyword>
<dbReference type="GO" id="GO:0000976">
    <property type="term" value="F:transcription cis-regulatory region binding"/>
    <property type="evidence" value="ECO:0007669"/>
    <property type="project" value="UniProtKB-ARBA"/>
</dbReference>
<evidence type="ECO:0000256" key="5">
    <source>
        <dbReference type="ARBA" id="ARBA00023015"/>
    </source>
</evidence>
<keyword evidence="4" id="KW-0902">Two-component regulatory system</keyword>
<dbReference type="InterPro" id="IPR016032">
    <property type="entry name" value="Sig_transdc_resp-reg_C-effctor"/>
</dbReference>
<evidence type="ECO:0000259" key="11">
    <source>
        <dbReference type="PROSITE" id="PS51755"/>
    </source>
</evidence>
<dbReference type="SMART" id="SM00448">
    <property type="entry name" value="REC"/>
    <property type="match status" value="1"/>
</dbReference>